<reference evidence="8" key="1">
    <citation type="submission" date="2025-08" db="UniProtKB">
        <authorList>
            <consortium name="RefSeq"/>
        </authorList>
    </citation>
    <scope>IDENTIFICATION</scope>
    <source>
        <tissue evidence="8">Thorax and Abdomen</tissue>
    </source>
</reference>
<evidence type="ECO:0000313" key="7">
    <source>
        <dbReference type="Proteomes" id="UP000829291"/>
    </source>
</evidence>
<dbReference type="OrthoDB" id="6347512at2759"/>
<sequence length="662" mass="75507">MTAENVEVYTSYLKRCKDAGKLLAGFSEMLTMLKAEVSTSGLPDEQIQLLIYIITKITMGSTHRAALIKCLIPIHRMTEKIVQDIGLWFISTSKNIPVLPGIAVLQWFTGLLNYGLVEAVTINAFYDAFFFILVKNTKFEPFVAQLIYVLTKPEDVTRRQVSRILKLQSQYAKPRKHLTALLSLFKSYKPEHVPEKIPATNVESAWKRLPESLRLDLQDAAKRCDASHLAAWQPDLVWNPVTSGAQSRKQRKMPIPTVSYINIGSSISKEPDAKSIFEIRTLDELGKHQLSLELPCNALSLLANNAGLHILTFASSDYQSRFCYNLYNTLQNAFIYEVGKFSYQDRERLLFMTAQLSRYMQQEIILVSRFLKNYLPFWNTRDHRDSIFALIQWITISSFTDVHRNILLPLQTMWESSSINVKCEILTTLRSMVTNLFMKNEFKDRDLGQAPLFLETDAQSLDIADVIDPLMKFTSDLIVSGLYSESNNGILVSEALIFYQHVSELEKRSDLPCWTISPSVVIYSGLVSRSMAILSGVCALLLRYRGINAKLRELNRRDLFETKIKIIDTYATDIAKSLLYNEAFCESEDRCFLRGIPEPLLLDFRTSCAFDTALNISNHFAILPYKFSLIDMGLEIVTTEDCISVAETYYPEVAKFLQIISE</sequence>
<keyword evidence="7" id="KW-1185">Reference proteome</keyword>
<evidence type="ECO:0000256" key="2">
    <source>
        <dbReference type="ARBA" id="ARBA00004584"/>
    </source>
</evidence>
<dbReference type="GeneID" id="107222350"/>
<accession>A0A6J0BT94</accession>
<evidence type="ECO:0000256" key="4">
    <source>
        <dbReference type="ARBA" id="ARBA00022454"/>
    </source>
</evidence>
<dbReference type="PANTHER" id="PTHR48208">
    <property type="entry name" value="CENTROMERE PROTEIN I"/>
    <property type="match status" value="1"/>
</dbReference>
<dbReference type="KEGG" id="nlo:107222350"/>
<dbReference type="InterPro" id="IPR012485">
    <property type="entry name" value="CENP-I"/>
</dbReference>
<dbReference type="InParanoid" id="A0A6J0BT94"/>
<dbReference type="GO" id="GO:0005634">
    <property type="term" value="C:nucleus"/>
    <property type="evidence" value="ECO:0007669"/>
    <property type="project" value="UniProtKB-SubCell"/>
</dbReference>
<keyword evidence="6" id="KW-0137">Centromere</keyword>
<dbReference type="AlphaFoldDB" id="A0A6J0BT94"/>
<dbReference type="PANTHER" id="PTHR48208:SF2">
    <property type="entry name" value="CENTROMERE PROTEIN I"/>
    <property type="match status" value="1"/>
</dbReference>
<dbReference type="GO" id="GO:0000939">
    <property type="term" value="C:inner kinetochore"/>
    <property type="evidence" value="ECO:0007669"/>
    <property type="project" value="TreeGrafter"/>
</dbReference>
<comment type="similarity">
    <text evidence="3">Belongs to the CENP-I/CTF3 family.</text>
</comment>
<dbReference type="Pfam" id="PF07778">
    <property type="entry name" value="CENP-I"/>
    <property type="match status" value="1"/>
</dbReference>
<keyword evidence="5" id="KW-0539">Nucleus</keyword>
<comment type="subcellular location">
    <subcellularLocation>
        <location evidence="2">Chromosome</location>
        <location evidence="2">Centromere</location>
    </subcellularLocation>
    <subcellularLocation>
        <location evidence="1">Nucleus</location>
    </subcellularLocation>
</comment>
<dbReference type="GO" id="GO:0034080">
    <property type="term" value="P:CENP-A containing chromatin assembly"/>
    <property type="evidence" value="ECO:0007669"/>
    <property type="project" value="TreeGrafter"/>
</dbReference>
<name>A0A6J0BT94_NEOLC</name>
<evidence type="ECO:0000313" key="8">
    <source>
        <dbReference type="RefSeq" id="XP_015517168.1"/>
    </source>
</evidence>
<evidence type="ECO:0000256" key="3">
    <source>
        <dbReference type="ARBA" id="ARBA00005470"/>
    </source>
</evidence>
<proteinExistence type="inferred from homology"/>
<evidence type="ECO:0000256" key="5">
    <source>
        <dbReference type="ARBA" id="ARBA00023242"/>
    </source>
</evidence>
<protein>
    <submittedName>
        <fullName evidence="8">Centromere protein I</fullName>
    </submittedName>
</protein>
<dbReference type="GO" id="GO:0000070">
    <property type="term" value="P:mitotic sister chromatid segregation"/>
    <property type="evidence" value="ECO:0007669"/>
    <property type="project" value="TreeGrafter"/>
</dbReference>
<organism evidence="8">
    <name type="scientific">Neodiprion lecontei</name>
    <name type="common">Redheaded pine sawfly</name>
    <dbReference type="NCBI Taxonomy" id="441921"/>
    <lineage>
        <taxon>Eukaryota</taxon>
        <taxon>Metazoa</taxon>
        <taxon>Ecdysozoa</taxon>
        <taxon>Arthropoda</taxon>
        <taxon>Hexapoda</taxon>
        <taxon>Insecta</taxon>
        <taxon>Pterygota</taxon>
        <taxon>Neoptera</taxon>
        <taxon>Endopterygota</taxon>
        <taxon>Hymenoptera</taxon>
        <taxon>Tenthredinoidea</taxon>
        <taxon>Diprionidae</taxon>
        <taxon>Diprioninae</taxon>
        <taxon>Neodiprion</taxon>
    </lineage>
</organism>
<dbReference type="Proteomes" id="UP000829291">
    <property type="component" value="Chromosome 5"/>
</dbReference>
<keyword evidence="4" id="KW-0158">Chromosome</keyword>
<evidence type="ECO:0000256" key="6">
    <source>
        <dbReference type="ARBA" id="ARBA00023328"/>
    </source>
</evidence>
<evidence type="ECO:0000256" key="1">
    <source>
        <dbReference type="ARBA" id="ARBA00004123"/>
    </source>
</evidence>
<gene>
    <name evidence="8" type="primary">LOC107222350</name>
</gene>
<dbReference type="RefSeq" id="XP_015517168.1">
    <property type="nucleotide sequence ID" value="XM_015661682.2"/>
</dbReference>